<dbReference type="SMART" id="SM00710">
    <property type="entry name" value="PbH1"/>
    <property type="match status" value="6"/>
</dbReference>
<evidence type="ECO:0000259" key="1">
    <source>
        <dbReference type="Pfam" id="PF13229"/>
    </source>
</evidence>
<dbReference type="Proteomes" id="UP000533017">
    <property type="component" value="Unassembled WGS sequence"/>
</dbReference>
<protein>
    <submittedName>
        <fullName evidence="3">Right handed beta helix region</fullName>
    </submittedName>
</protein>
<dbReference type="Pfam" id="PF13229">
    <property type="entry name" value="Beta_helix"/>
    <property type="match status" value="1"/>
</dbReference>
<evidence type="ECO:0000313" key="4">
    <source>
        <dbReference type="Proteomes" id="UP000199052"/>
    </source>
</evidence>
<evidence type="ECO:0000313" key="5">
    <source>
        <dbReference type="Proteomes" id="UP000533017"/>
    </source>
</evidence>
<organism evidence="3 4">
    <name type="scientific">Actinopolymorpha cephalotaxi</name>
    <dbReference type="NCBI Taxonomy" id="504797"/>
    <lineage>
        <taxon>Bacteria</taxon>
        <taxon>Bacillati</taxon>
        <taxon>Actinomycetota</taxon>
        <taxon>Actinomycetes</taxon>
        <taxon>Propionibacteriales</taxon>
        <taxon>Actinopolymorphaceae</taxon>
        <taxon>Actinopolymorpha</taxon>
    </lineage>
</organism>
<name>A0A1I2LT75_9ACTN</name>
<dbReference type="STRING" id="504797.SAMN05421678_102270"/>
<dbReference type="InterPro" id="IPR012334">
    <property type="entry name" value="Pectin_lyas_fold"/>
</dbReference>
<evidence type="ECO:0000313" key="2">
    <source>
        <dbReference type="EMBL" id="NYH81410.1"/>
    </source>
</evidence>
<dbReference type="RefSeq" id="WP_092881320.1">
    <property type="nucleotide sequence ID" value="NZ_FOOI01000002.1"/>
</dbReference>
<reference evidence="3 4" key="1">
    <citation type="submission" date="2016-10" db="EMBL/GenBank/DDBJ databases">
        <authorList>
            <person name="de Groot N.N."/>
        </authorList>
    </citation>
    <scope>NUCLEOTIDE SEQUENCE [LARGE SCALE GENOMIC DNA]</scope>
    <source>
        <strain evidence="3 4">CPCC 202808</strain>
    </source>
</reference>
<dbReference type="Proteomes" id="UP000199052">
    <property type="component" value="Unassembled WGS sequence"/>
</dbReference>
<gene>
    <name evidence="2" type="ORF">FHR37_000261</name>
    <name evidence="3" type="ORF">SAMN05421678_102270</name>
</gene>
<dbReference type="Gene3D" id="2.160.20.10">
    <property type="entry name" value="Single-stranded right-handed beta-helix, Pectin lyase-like"/>
    <property type="match status" value="1"/>
</dbReference>
<keyword evidence="5" id="KW-1185">Reference proteome</keyword>
<reference evidence="2 5" key="2">
    <citation type="submission" date="2020-07" db="EMBL/GenBank/DDBJ databases">
        <title>Sequencing the genomes of 1000 actinobacteria strains.</title>
        <authorList>
            <person name="Klenk H.-P."/>
        </authorList>
    </citation>
    <scope>NUCLEOTIDE SEQUENCE [LARGE SCALE GENOMIC DNA]</scope>
    <source>
        <strain evidence="2 5">DSM 45117</strain>
    </source>
</reference>
<accession>A0A1I2LT75</accession>
<evidence type="ECO:0000313" key="3">
    <source>
        <dbReference type="EMBL" id="SFF81630.1"/>
    </source>
</evidence>
<dbReference type="SUPFAM" id="SSF51126">
    <property type="entry name" value="Pectin lyase-like"/>
    <property type="match status" value="1"/>
</dbReference>
<dbReference type="InterPro" id="IPR011050">
    <property type="entry name" value="Pectin_lyase_fold/virulence"/>
</dbReference>
<dbReference type="EMBL" id="JACBZA010000001">
    <property type="protein sequence ID" value="NYH81410.1"/>
    <property type="molecule type" value="Genomic_DNA"/>
</dbReference>
<dbReference type="EMBL" id="FOOI01000002">
    <property type="protein sequence ID" value="SFF81630.1"/>
    <property type="molecule type" value="Genomic_DNA"/>
</dbReference>
<proteinExistence type="predicted"/>
<dbReference type="AlphaFoldDB" id="A0A1I2LT75"/>
<feature type="domain" description="Right handed beta helix" evidence="1">
    <location>
        <begin position="7"/>
        <end position="94"/>
    </location>
</feature>
<dbReference type="InterPro" id="IPR006626">
    <property type="entry name" value="PbH1"/>
</dbReference>
<dbReference type="InterPro" id="IPR039448">
    <property type="entry name" value="Beta_helix"/>
</dbReference>
<dbReference type="OrthoDB" id="338827at2"/>
<sequence length="200" mass="20829">MDRAGTHGIEIAASRQVVVDDCTVTGARDHGIYLGWLGSIACAPQYVRVRGNQVTTTSEGAGVAVIGGDHVSVTGNTVSRSYLAGVYVYSRCGNFPPGRVEVTGNVLTDTNVGRLSHTPGAIAVHSLQRGRTSADILLAGNAIRRTPYAGIWVGGPTPIGTKLADLARLEVRGNTVTEASGSPVDISAEQRAHIDQLVIS</sequence>